<name>A0A658R081_9BURK</name>
<dbReference type="Gene3D" id="2.40.160.20">
    <property type="match status" value="1"/>
</dbReference>
<evidence type="ECO:0000313" key="3">
    <source>
        <dbReference type="Proteomes" id="UP000198263"/>
    </source>
</evidence>
<evidence type="ECO:0000313" key="2">
    <source>
        <dbReference type="EMBL" id="SAL36898.1"/>
    </source>
</evidence>
<gene>
    <name evidence="2" type="ORF">AWB72_03699</name>
</gene>
<dbReference type="AlphaFoldDB" id="A0A658R081"/>
<feature type="signal peptide" evidence="1">
    <location>
        <begin position="1"/>
        <end position="42"/>
    </location>
</feature>
<accession>A0A658R081</accession>
<protein>
    <recommendedName>
        <fullName evidence="4">Lipid A palmitoyltransferase PagP</fullName>
    </recommendedName>
</protein>
<evidence type="ECO:0000256" key="1">
    <source>
        <dbReference type="SAM" id="SignalP"/>
    </source>
</evidence>
<keyword evidence="3" id="KW-1185">Reference proteome</keyword>
<feature type="chain" id="PRO_5024949028" description="Lipid A palmitoyltransferase PagP" evidence="1">
    <location>
        <begin position="43"/>
        <end position="182"/>
    </location>
</feature>
<dbReference type="EMBL" id="FCNV02000008">
    <property type="protein sequence ID" value="SAL36898.1"/>
    <property type="molecule type" value="Genomic_DNA"/>
</dbReference>
<evidence type="ECO:0008006" key="4">
    <source>
        <dbReference type="Google" id="ProtNLM"/>
    </source>
</evidence>
<organism evidence="2 3">
    <name type="scientific">Caballeronia concitans</name>
    <dbReference type="NCBI Taxonomy" id="1777133"/>
    <lineage>
        <taxon>Bacteria</taxon>
        <taxon>Pseudomonadati</taxon>
        <taxon>Pseudomonadota</taxon>
        <taxon>Betaproteobacteria</taxon>
        <taxon>Burkholderiales</taxon>
        <taxon>Burkholderiaceae</taxon>
        <taxon>Caballeronia</taxon>
    </lineage>
</organism>
<proteinExistence type="predicted"/>
<comment type="caution">
    <text evidence="2">The sequence shown here is derived from an EMBL/GenBank/DDBJ whole genome shotgun (WGS) entry which is preliminary data.</text>
</comment>
<reference evidence="2 3" key="1">
    <citation type="submission" date="2016-01" db="EMBL/GenBank/DDBJ databases">
        <authorList>
            <person name="Peeters C."/>
        </authorList>
    </citation>
    <scope>NUCLEOTIDE SEQUENCE [LARGE SCALE GENOMIC DNA]</scope>
    <source>
        <strain evidence="2">LMG 29315</strain>
    </source>
</reference>
<dbReference type="Proteomes" id="UP000198263">
    <property type="component" value="Unassembled WGS sequence"/>
</dbReference>
<sequence length="182" mass="19827">MRAMVDTLMRFGPFRSGSTRLRAIMAASITSAALSWTPSADAALCSDGLWVDAMIGSHHVHPDKHFEQFNPGIGVECWVAPQWALTAGYFRNSLSKPSFYGGGVWAPEFLHWGFIRLAAMGGLISGYDYGRWGIGHDHMVGPVAAPLVMMSYKRIGANIILIPPIPSSDLPFTIGFQIKVGF</sequence>
<keyword evidence="1" id="KW-0732">Signal</keyword>